<dbReference type="RefSeq" id="WP_135482507.1">
    <property type="nucleotide sequence ID" value="NZ_SRMF01000002.1"/>
</dbReference>
<dbReference type="OrthoDB" id="7643467at2"/>
<proteinExistence type="predicted"/>
<dbReference type="CDD" id="cd00092">
    <property type="entry name" value="HTH_CRP"/>
    <property type="match status" value="1"/>
</dbReference>
<dbReference type="Proteomes" id="UP000297475">
    <property type="component" value="Unassembled WGS sequence"/>
</dbReference>
<dbReference type="InterPro" id="IPR012318">
    <property type="entry name" value="HTH_CRP"/>
</dbReference>
<dbReference type="InterPro" id="IPR014710">
    <property type="entry name" value="RmlC-like_jellyroll"/>
</dbReference>
<dbReference type="InterPro" id="IPR036388">
    <property type="entry name" value="WH-like_DNA-bd_sf"/>
</dbReference>
<dbReference type="GO" id="GO:0003700">
    <property type="term" value="F:DNA-binding transcription factor activity"/>
    <property type="evidence" value="ECO:0007669"/>
    <property type="project" value="InterPro"/>
</dbReference>
<dbReference type="Gene3D" id="1.10.10.10">
    <property type="entry name" value="Winged helix-like DNA-binding domain superfamily/Winged helix DNA-binding domain"/>
    <property type="match status" value="1"/>
</dbReference>
<feature type="domain" description="Cyclic nucleotide-binding" evidence="4">
    <location>
        <begin position="21"/>
        <end position="122"/>
    </location>
</feature>
<dbReference type="GO" id="GO:0005829">
    <property type="term" value="C:cytosol"/>
    <property type="evidence" value="ECO:0007669"/>
    <property type="project" value="TreeGrafter"/>
</dbReference>
<dbReference type="AlphaFoldDB" id="A0A4Z0WFM4"/>
<evidence type="ECO:0000259" key="5">
    <source>
        <dbReference type="PROSITE" id="PS51063"/>
    </source>
</evidence>
<dbReference type="InterPro" id="IPR018335">
    <property type="entry name" value="Tscrpt_reg_HTH_Crp-type_CS"/>
</dbReference>
<dbReference type="CDD" id="cd00038">
    <property type="entry name" value="CAP_ED"/>
    <property type="match status" value="1"/>
</dbReference>
<organism evidence="6 7">
    <name type="scientific">Natronospirillum operosum</name>
    <dbReference type="NCBI Taxonomy" id="2759953"/>
    <lineage>
        <taxon>Bacteria</taxon>
        <taxon>Pseudomonadati</taxon>
        <taxon>Pseudomonadota</taxon>
        <taxon>Gammaproteobacteria</taxon>
        <taxon>Oceanospirillales</taxon>
        <taxon>Natronospirillaceae</taxon>
        <taxon>Natronospirillum</taxon>
    </lineage>
</organism>
<sequence>MSMNMRHNTACKTCSLSPLCLPVSLSFSDMDRLDGIIERGRPIPKGQYLFRQGDPMHSVFAVRTGTLKSFALTRAGEEQITGFHLPSEILGLSSFDIQHHQVSARALETTNVCEIPLDQLDRLSSQLPELRRQMMRIMSREIRDDQQMMLLLSKKTAEERLASFLLSLAQRFKRRGFSEHSFRLTMARADIANFLGLAVETVSRVFTRLQKNGIIENTGSAREISILDQRALCEMASLSEAERLELGLIATSRVH</sequence>
<evidence type="ECO:0000256" key="2">
    <source>
        <dbReference type="ARBA" id="ARBA00023125"/>
    </source>
</evidence>
<dbReference type="Gene3D" id="2.60.120.10">
    <property type="entry name" value="Jelly Rolls"/>
    <property type="match status" value="1"/>
</dbReference>
<dbReference type="SMART" id="SM00419">
    <property type="entry name" value="HTH_CRP"/>
    <property type="match status" value="1"/>
</dbReference>
<evidence type="ECO:0000313" key="7">
    <source>
        <dbReference type="Proteomes" id="UP000297475"/>
    </source>
</evidence>
<dbReference type="PROSITE" id="PS50042">
    <property type="entry name" value="CNMP_BINDING_3"/>
    <property type="match status" value="1"/>
</dbReference>
<gene>
    <name evidence="6" type="primary">fnr</name>
    <name evidence="6" type="ORF">E4656_07125</name>
</gene>
<dbReference type="Pfam" id="PF13545">
    <property type="entry name" value="HTH_Crp_2"/>
    <property type="match status" value="1"/>
</dbReference>
<dbReference type="SUPFAM" id="SSF51206">
    <property type="entry name" value="cAMP-binding domain-like"/>
    <property type="match status" value="1"/>
</dbReference>
<dbReference type="FunFam" id="2.60.120.10:FF:000004">
    <property type="entry name" value="Fumarate/nitrate reduction transcriptional regulator Fnr"/>
    <property type="match status" value="1"/>
</dbReference>
<reference evidence="6 7" key="1">
    <citation type="submission" date="2019-04" db="EMBL/GenBank/DDBJ databases">
        <title>Natronospirillum operosus gen. nov., sp. nov., a haloalkaliphilic satellite isolated from decaying biomass of laboratory culture of cyanobacterium Geitlerinema sp. and proposal of Natronospirillaceae fam. nov. and Saccharospirillaceae fam. nov.</title>
        <authorList>
            <person name="Kevbrin V."/>
            <person name="Boltyanskaya Y."/>
            <person name="Koziaeva V."/>
            <person name="Grouzdev D.S."/>
            <person name="Park M."/>
            <person name="Cho J."/>
        </authorList>
    </citation>
    <scope>NUCLEOTIDE SEQUENCE [LARGE SCALE GENOMIC DNA]</scope>
    <source>
        <strain evidence="6 7">G-116</strain>
    </source>
</reference>
<keyword evidence="2" id="KW-0238">DNA-binding</keyword>
<dbReference type="PRINTS" id="PR00034">
    <property type="entry name" value="HTHCRP"/>
</dbReference>
<dbReference type="NCBIfam" id="NF008365">
    <property type="entry name" value="PRK11161.1"/>
    <property type="match status" value="1"/>
</dbReference>
<dbReference type="InterPro" id="IPR000595">
    <property type="entry name" value="cNMP-bd_dom"/>
</dbReference>
<dbReference type="FunFam" id="1.10.10.10:FF:000028">
    <property type="entry name" value="Fumarate/nitrate reduction transcriptional regulator Fnr"/>
    <property type="match status" value="1"/>
</dbReference>
<evidence type="ECO:0000256" key="3">
    <source>
        <dbReference type="ARBA" id="ARBA00023163"/>
    </source>
</evidence>
<dbReference type="EMBL" id="SRMF01000002">
    <property type="protein sequence ID" value="TGG93951.1"/>
    <property type="molecule type" value="Genomic_DNA"/>
</dbReference>
<dbReference type="SMART" id="SM00100">
    <property type="entry name" value="cNMP"/>
    <property type="match status" value="1"/>
</dbReference>
<accession>A0A4Z0WFM4</accession>
<keyword evidence="3" id="KW-0804">Transcription</keyword>
<dbReference type="PROSITE" id="PS00042">
    <property type="entry name" value="HTH_CRP_1"/>
    <property type="match status" value="1"/>
</dbReference>
<keyword evidence="1" id="KW-0805">Transcription regulation</keyword>
<dbReference type="InterPro" id="IPR036390">
    <property type="entry name" value="WH_DNA-bd_sf"/>
</dbReference>
<dbReference type="PROSITE" id="PS51063">
    <property type="entry name" value="HTH_CRP_2"/>
    <property type="match status" value="1"/>
</dbReference>
<evidence type="ECO:0000313" key="6">
    <source>
        <dbReference type="EMBL" id="TGG93951.1"/>
    </source>
</evidence>
<name>A0A4Z0WFM4_9GAMM</name>
<dbReference type="InterPro" id="IPR018490">
    <property type="entry name" value="cNMP-bd_dom_sf"/>
</dbReference>
<dbReference type="Pfam" id="PF00027">
    <property type="entry name" value="cNMP_binding"/>
    <property type="match status" value="1"/>
</dbReference>
<dbReference type="PANTHER" id="PTHR24567:SF75">
    <property type="entry name" value="FUMARATE AND NITRATE REDUCTION REGULATORY PROTEIN"/>
    <property type="match status" value="1"/>
</dbReference>
<protein>
    <submittedName>
        <fullName evidence="6">Fumarate/nitrate reduction transcriptional regulator Fnr</fullName>
    </submittedName>
</protein>
<evidence type="ECO:0000259" key="4">
    <source>
        <dbReference type="PROSITE" id="PS50042"/>
    </source>
</evidence>
<dbReference type="PANTHER" id="PTHR24567">
    <property type="entry name" value="CRP FAMILY TRANSCRIPTIONAL REGULATORY PROTEIN"/>
    <property type="match status" value="1"/>
</dbReference>
<dbReference type="SUPFAM" id="SSF46785">
    <property type="entry name" value="Winged helix' DNA-binding domain"/>
    <property type="match status" value="1"/>
</dbReference>
<comment type="caution">
    <text evidence="6">The sequence shown here is derived from an EMBL/GenBank/DDBJ whole genome shotgun (WGS) entry which is preliminary data.</text>
</comment>
<feature type="domain" description="HTH crp-type" evidence="5">
    <location>
        <begin position="155"/>
        <end position="230"/>
    </location>
</feature>
<dbReference type="InterPro" id="IPR050397">
    <property type="entry name" value="Env_Response_Regulators"/>
</dbReference>
<keyword evidence="7" id="KW-1185">Reference proteome</keyword>
<evidence type="ECO:0000256" key="1">
    <source>
        <dbReference type="ARBA" id="ARBA00023015"/>
    </source>
</evidence>
<dbReference type="GO" id="GO:0003677">
    <property type="term" value="F:DNA binding"/>
    <property type="evidence" value="ECO:0007669"/>
    <property type="project" value="UniProtKB-KW"/>
</dbReference>